<dbReference type="AlphaFoldDB" id="A0A2T2YEL6"/>
<sequence>MGIRTRQIEDGQITAPKIAAGANIETSKLADGTEFFKRDGSVLATGTHDMNNNKIQNVGTPTNTGDATNKTYVDSLIAGLSSAYKYRNVRAATTGNVNISNPGTAVFDTVTMAVDELLLVWQNTTQSQNGIYLFKGSAVPLVRAPNSDAWNEFPGSLVSVNEGAVHGDSRFFSPVNDGGTLGTTAITYTKDPTSGLTAANMVDRETPSGSINGSNTAFTLANTPVSGSEHVYLNGILQLPGGIDYTISGTSITMATAPLSGEWLRVSYRK</sequence>
<organism evidence="1 2">
    <name type="scientific">Adhaeribacter arboris</name>
    <dbReference type="NCBI Taxonomy" id="2072846"/>
    <lineage>
        <taxon>Bacteria</taxon>
        <taxon>Pseudomonadati</taxon>
        <taxon>Bacteroidota</taxon>
        <taxon>Cytophagia</taxon>
        <taxon>Cytophagales</taxon>
        <taxon>Hymenobacteraceae</taxon>
        <taxon>Adhaeribacter</taxon>
    </lineage>
</organism>
<protein>
    <recommendedName>
        <fullName evidence="3">Major tropism determinant N-terminal domain-containing protein</fullName>
    </recommendedName>
</protein>
<proteinExistence type="predicted"/>
<dbReference type="EMBL" id="PYFT01000001">
    <property type="protein sequence ID" value="PSR53898.1"/>
    <property type="molecule type" value="Genomic_DNA"/>
</dbReference>
<evidence type="ECO:0000313" key="1">
    <source>
        <dbReference type="EMBL" id="PSR53898.1"/>
    </source>
</evidence>
<evidence type="ECO:0000313" key="2">
    <source>
        <dbReference type="Proteomes" id="UP000240357"/>
    </source>
</evidence>
<evidence type="ECO:0008006" key="3">
    <source>
        <dbReference type="Google" id="ProtNLM"/>
    </source>
</evidence>
<name>A0A2T2YEL6_9BACT</name>
<dbReference type="OrthoDB" id="1031347at2"/>
<comment type="caution">
    <text evidence="1">The sequence shown here is derived from an EMBL/GenBank/DDBJ whole genome shotgun (WGS) entry which is preliminary data.</text>
</comment>
<gene>
    <name evidence="1" type="ORF">AHMF7605_10400</name>
</gene>
<reference evidence="1 2" key="1">
    <citation type="submission" date="2018-03" db="EMBL/GenBank/DDBJ databases">
        <title>Adhaeribacter sp. HMF7605 Genome sequencing and assembly.</title>
        <authorList>
            <person name="Kang H."/>
            <person name="Kang J."/>
            <person name="Cha I."/>
            <person name="Kim H."/>
            <person name="Joh K."/>
        </authorList>
    </citation>
    <scope>NUCLEOTIDE SEQUENCE [LARGE SCALE GENOMIC DNA]</scope>
    <source>
        <strain evidence="1 2">HMF7605</strain>
    </source>
</reference>
<keyword evidence="2" id="KW-1185">Reference proteome</keyword>
<dbReference type="RefSeq" id="WP_106929000.1">
    <property type="nucleotide sequence ID" value="NZ_PYFT01000001.1"/>
</dbReference>
<accession>A0A2T2YEL6</accession>
<dbReference type="Proteomes" id="UP000240357">
    <property type="component" value="Unassembled WGS sequence"/>
</dbReference>